<dbReference type="EMBL" id="JBHUIR010000006">
    <property type="protein sequence ID" value="MFD2258494.1"/>
    <property type="molecule type" value="Genomic_DNA"/>
</dbReference>
<protein>
    <recommendedName>
        <fullName evidence="4">Rap1a immunity protein domain-containing protein</fullName>
    </recommendedName>
</protein>
<reference evidence="3" key="1">
    <citation type="journal article" date="2019" name="Int. J. Syst. Evol. Microbiol.">
        <title>The Global Catalogue of Microorganisms (GCM) 10K type strain sequencing project: providing services to taxonomists for standard genome sequencing and annotation.</title>
        <authorList>
            <consortium name="The Broad Institute Genomics Platform"/>
            <consortium name="The Broad Institute Genome Sequencing Center for Infectious Disease"/>
            <person name="Wu L."/>
            <person name="Ma J."/>
        </authorList>
    </citation>
    <scope>NUCLEOTIDE SEQUENCE [LARGE SCALE GENOMIC DNA]</scope>
    <source>
        <strain evidence="3">KCTC 23707</strain>
    </source>
</reference>
<accession>A0ABW5DF18</accession>
<dbReference type="Proteomes" id="UP001597373">
    <property type="component" value="Unassembled WGS sequence"/>
</dbReference>
<evidence type="ECO:0000256" key="1">
    <source>
        <dbReference type="SAM" id="SignalP"/>
    </source>
</evidence>
<evidence type="ECO:0000313" key="2">
    <source>
        <dbReference type="EMBL" id="MFD2258494.1"/>
    </source>
</evidence>
<organism evidence="2 3">
    <name type="scientific">Chelativorans composti</name>
    <dbReference type="NCBI Taxonomy" id="768533"/>
    <lineage>
        <taxon>Bacteria</taxon>
        <taxon>Pseudomonadati</taxon>
        <taxon>Pseudomonadota</taxon>
        <taxon>Alphaproteobacteria</taxon>
        <taxon>Hyphomicrobiales</taxon>
        <taxon>Phyllobacteriaceae</taxon>
        <taxon>Chelativorans</taxon>
    </lineage>
</organism>
<evidence type="ECO:0000313" key="3">
    <source>
        <dbReference type="Proteomes" id="UP001597373"/>
    </source>
</evidence>
<keyword evidence="3" id="KW-1185">Reference proteome</keyword>
<sequence>MTDLRRMFVLAGAMALGLATTSPSRANDYPTVAVADYVVGCMISNGVSRAALERCSCSIDVISTLLTYDDYVRAETFARMSLTTGERSALFRETAPARQAVTTLRRAQAEADIRCF</sequence>
<feature type="signal peptide" evidence="1">
    <location>
        <begin position="1"/>
        <end position="26"/>
    </location>
</feature>
<comment type="caution">
    <text evidence="2">The sequence shown here is derived from an EMBL/GenBank/DDBJ whole genome shotgun (WGS) entry which is preliminary data.</text>
</comment>
<evidence type="ECO:0008006" key="4">
    <source>
        <dbReference type="Google" id="ProtNLM"/>
    </source>
</evidence>
<keyword evidence="1" id="KW-0732">Signal</keyword>
<feature type="chain" id="PRO_5046204765" description="Rap1a immunity protein domain-containing protein" evidence="1">
    <location>
        <begin position="27"/>
        <end position="116"/>
    </location>
</feature>
<gene>
    <name evidence="2" type="ORF">ACFSMZ_01755</name>
</gene>
<name>A0ABW5DF18_9HYPH</name>
<proteinExistence type="predicted"/>
<dbReference type="RefSeq" id="WP_345098443.1">
    <property type="nucleotide sequence ID" value="NZ_BAABGS010000016.1"/>
</dbReference>